<keyword evidence="11" id="KW-1185">Reference proteome</keyword>
<evidence type="ECO:0000313" key="10">
    <source>
        <dbReference type="EMBL" id="KAL0947000.1"/>
    </source>
</evidence>
<dbReference type="PROSITE" id="PS50192">
    <property type="entry name" value="T_SNARE"/>
    <property type="match status" value="1"/>
</dbReference>
<comment type="subcellular location">
    <subcellularLocation>
        <location evidence="1">Membrane</location>
        <topology evidence="1">Single-pass type IV membrane protein</topology>
    </subcellularLocation>
</comment>
<evidence type="ECO:0000256" key="4">
    <source>
        <dbReference type="ARBA" id="ARBA00022989"/>
    </source>
</evidence>
<protein>
    <recommendedName>
        <fullName evidence="9">t-SNARE coiled-coil homology domain-containing protein</fullName>
    </recommendedName>
</protein>
<evidence type="ECO:0000256" key="3">
    <source>
        <dbReference type="ARBA" id="ARBA00022692"/>
    </source>
</evidence>
<evidence type="ECO:0000256" key="5">
    <source>
        <dbReference type="ARBA" id="ARBA00023136"/>
    </source>
</evidence>
<dbReference type="SUPFAM" id="SSF47661">
    <property type="entry name" value="t-snare proteins"/>
    <property type="match status" value="1"/>
</dbReference>
<evidence type="ECO:0000256" key="7">
    <source>
        <dbReference type="SAM" id="MobiDB-lite"/>
    </source>
</evidence>
<keyword evidence="3 8" id="KW-0812">Transmembrane</keyword>
<keyword evidence="4 8" id="KW-1133">Transmembrane helix</keyword>
<dbReference type="PANTHER" id="PTHR19957">
    <property type="entry name" value="SYNTAXIN"/>
    <property type="match status" value="1"/>
</dbReference>
<feature type="compositionally biased region" description="Polar residues" evidence="7">
    <location>
        <begin position="16"/>
        <end position="29"/>
    </location>
</feature>
<dbReference type="EMBL" id="JASNQZ010000015">
    <property type="protein sequence ID" value="KAL0947000.1"/>
    <property type="molecule type" value="Genomic_DNA"/>
</dbReference>
<gene>
    <name evidence="10" type="ORF">HGRIS_013145</name>
</gene>
<accession>A0ABR3IUH8</accession>
<dbReference type="PANTHER" id="PTHR19957:SF307">
    <property type="entry name" value="PROTEIN SSO1-RELATED"/>
    <property type="match status" value="1"/>
</dbReference>
<dbReference type="InterPro" id="IPR006011">
    <property type="entry name" value="Syntaxin_N"/>
</dbReference>
<feature type="domain" description="T-SNARE coiled-coil homology" evidence="9">
    <location>
        <begin position="210"/>
        <end position="272"/>
    </location>
</feature>
<dbReference type="SMART" id="SM00503">
    <property type="entry name" value="SynN"/>
    <property type="match status" value="1"/>
</dbReference>
<evidence type="ECO:0000256" key="2">
    <source>
        <dbReference type="ARBA" id="ARBA00009063"/>
    </source>
</evidence>
<dbReference type="Proteomes" id="UP001556367">
    <property type="component" value="Unassembled WGS sequence"/>
</dbReference>
<feature type="transmembrane region" description="Helical" evidence="8">
    <location>
        <begin position="284"/>
        <end position="307"/>
    </location>
</feature>
<reference evidence="11" key="1">
    <citation type="submission" date="2024-06" db="EMBL/GenBank/DDBJ databases">
        <title>Multi-omics analyses provide insights into the biosynthesis of the anticancer antibiotic pleurotin in Hohenbuehelia grisea.</title>
        <authorList>
            <person name="Weaver J.A."/>
            <person name="Alberti F."/>
        </authorList>
    </citation>
    <scope>NUCLEOTIDE SEQUENCE [LARGE SCALE GENOMIC DNA]</scope>
    <source>
        <strain evidence="11">T-177</strain>
    </source>
</reference>
<name>A0ABR3IUH8_9AGAR</name>
<dbReference type="InterPro" id="IPR010989">
    <property type="entry name" value="SNARE"/>
</dbReference>
<evidence type="ECO:0000256" key="6">
    <source>
        <dbReference type="RuleBase" id="RU003858"/>
    </source>
</evidence>
<evidence type="ECO:0000313" key="11">
    <source>
        <dbReference type="Proteomes" id="UP001556367"/>
    </source>
</evidence>
<evidence type="ECO:0000259" key="9">
    <source>
        <dbReference type="PROSITE" id="PS50192"/>
    </source>
</evidence>
<keyword evidence="5 8" id="KW-0472">Membrane</keyword>
<evidence type="ECO:0000256" key="8">
    <source>
        <dbReference type="SAM" id="Phobius"/>
    </source>
</evidence>
<dbReference type="InterPro" id="IPR045242">
    <property type="entry name" value="Syntaxin"/>
</dbReference>
<sequence length="309" mass="34137">MAMDRLAAARARRQEAQPTQGPATHELNNVQANGYSGANNGAAGGGTNAFLSEITSIQDGIEQLSANVKQISDFHSRSINAVGVESQQDTALLDNLTSETRTLSNALKDRIKKLEFETASSTGHDIQIRRNRLGLVRQNFLEALQQYQQVEMQYRAKAKQRVERQFKIVKPDATPEEVAAVVDNADGAGDQIFAQALTSSTRYGDSRTAYHEVQERHQDILRMEQTLAELAVLFNDMATLVEQQDAVIDSVEQTAVKVEGDAEAGGKNLDEAVRHARAWRKKKWICFFICLIIIIIIALAVGLKFGLNK</sequence>
<comment type="similarity">
    <text evidence="2 6">Belongs to the syntaxin family.</text>
</comment>
<proteinExistence type="inferred from homology"/>
<dbReference type="PROSITE" id="PS00914">
    <property type="entry name" value="SYNTAXIN"/>
    <property type="match status" value="1"/>
</dbReference>
<organism evidence="10 11">
    <name type="scientific">Hohenbuehelia grisea</name>
    <dbReference type="NCBI Taxonomy" id="104357"/>
    <lineage>
        <taxon>Eukaryota</taxon>
        <taxon>Fungi</taxon>
        <taxon>Dikarya</taxon>
        <taxon>Basidiomycota</taxon>
        <taxon>Agaricomycotina</taxon>
        <taxon>Agaricomycetes</taxon>
        <taxon>Agaricomycetidae</taxon>
        <taxon>Agaricales</taxon>
        <taxon>Pleurotineae</taxon>
        <taxon>Pleurotaceae</taxon>
        <taxon>Hohenbuehelia</taxon>
    </lineage>
</organism>
<dbReference type="Pfam" id="PF00804">
    <property type="entry name" value="Syntaxin"/>
    <property type="match status" value="1"/>
</dbReference>
<evidence type="ECO:0000256" key="1">
    <source>
        <dbReference type="ARBA" id="ARBA00004211"/>
    </source>
</evidence>
<dbReference type="InterPro" id="IPR000727">
    <property type="entry name" value="T_SNARE_dom"/>
</dbReference>
<dbReference type="CDD" id="cd15849">
    <property type="entry name" value="SNARE_Sso1"/>
    <property type="match status" value="1"/>
</dbReference>
<dbReference type="Gene3D" id="1.20.58.70">
    <property type="match status" value="1"/>
</dbReference>
<comment type="caution">
    <text evidence="10">The sequence shown here is derived from an EMBL/GenBank/DDBJ whole genome shotgun (WGS) entry which is preliminary data.</text>
</comment>
<dbReference type="Pfam" id="PF05739">
    <property type="entry name" value="SNARE"/>
    <property type="match status" value="1"/>
</dbReference>
<dbReference type="SMART" id="SM00397">
    <property type="entry name" value="t_SNARE"/>
    <property type="match status" value="1"/>
</dbReference>
<dbReference type="InterPro" id="IPR006012">
    <property type="entry name" value="Syntaxin/epimorphin_CS"/>
</dbReference>
<feature type="region of interest" description="Disordered" evidence="7">
    <location>
        <begin position="1"/>
        <end position="29"/>
    </location>
</feature>